<accession>A0AAV0WHL1</accession>
<dbReference type="SUPFAM" id="SSF53098">
    <property type="entry name" value="Ribonuclease H-like"/>
    <property type="match status" value="1"/>
</dbReference>
<protein>
    <recommendedName>
        <fullName evidence="1">HAT C-terminal dimerisation domain-containing protein</fullName>
    </recommendedName>
</protein>
<dbReference type="AlphaFoldDB" id="A0AAV0WHL1"/>
<dbReference type="EMBL" id="CARXXK010000002">
    <property type="protein sequence ID" value="CAI6355299.1"/>
    <property type="molecule type" value="Genomic_DNA"/>
</dbReference>
<dbReference type="Pfam" id="PF05699">
    <property type="entry name" value="Dimer_Tnp_hAT"/>
    <property type="match status" value="1"/>
</dbReference>
<dbReference type="InterPro" id="IPR008906">
    <property type="entry name" value="HATC_C_dom"/>
</dbReference>
<comment type="caution">
    <text evidence="2">The sequence shown here is derived from an EMBL/GenBank/DDBJ whole genome shotgun (WGS) entry which is preliminary data.</text>
</comment>
<proteinExistence type="predicted"/>
<reference evidence="2 3" key="1">
    <citation type="submission" date="2023-01" db="EMBL/GenBank/DDBJ databases">
        <authorList>
            <person name="Whitehead M."/>
        </authorList>
    </citation>
    <scope>NUCLEOTIDE SEQUENCE [LARGE SCALE GENOMIC DNA]</scope>
</reference>
<sequence length="146" mass="16719">MQLVPSNIVQVKDDKALKAAIENMSAIINEQTLFKHLPMDTIQSELNIWYSMWCRHKLEGKDIHKNVLESLSECDKTVFPTIQTIFAIICTLPISVASAERSFSTLKRVKTWLRSRMGNNRLSGLVLLHVHRDIKVNTDAIIERFA</sequence>
<evidence type="ECO:0000313" key="2">
    <source>
        <dbReference type="EMBL" id="CAI6355299.1"/>
    </source>
</evidence>
<keyword evidence="3" id="KW-1185">Reference proteome</keyword>
<dbReference type="PANTHER" id="PTHR46289">
    <property type="entry name" value="52 KDA REPRESSOR OF THE INHIBITOR OF THE PROTEIN KINASE-LIKE PROTEIN-RELATED"/>
    <property type="match status" value="1"/>
</dbReference>
<name>A0AAV0WHL1_9HEMI</name>
<evidence type="ECO:0000259" key="1">
    <source>
        <dbReference type="Pfam" id="PF05699"/>
    </source>
</evidence>
<organism evidence="2 3">
    <name type="scientific">Macrosiphum euphorbiae</name>
    <name type="common">potato aphid</name>
    <dbReference type="NCBI Taxonomy" id="13131"/>
    <lineage>
        <taxon>Eukaryota</taxon>
        <taxon>Metazoa</taxon>
        <taxon>Ecdysozoa</taxon>
        <taxon>Arthropoda</taxon>
        <taxon>Hexapoda</taxon>
        <taxon>Insecta</taxon>
        <taxon>Pterygota</taxon>
        <taxon>Neoptera</taxon>
        <taxon>Paraneoptera</taxon>
        <taxon>Hemiptera</taxon>
        <taxon>Sternorrhyncha</taxon>
        <taxon>Aphidomorpha</taxon>
        <taxon>Aphidoidea</taxon>
        <taxon>Aphididae</taxon>
        <taxon>Macrosiphini</taxon>
        <taxon>Macrosiphum</taxon>
    </lineage>
</organism>
<feature type="domain" description="HAT C-terminal dimerisation" evidence="1">
    <location>
        <begin position="66"/>
        <end position="133"/>
    </location>
</feature>
<evidence type="ECO:0000313" key="3">
    <source>
        <dbReference type="Proteomes" id="UP001160148"/>
    </source>
</evidence>
<gene>
    <name evidence="2" type="ORF">MEUPH1_LOCUS11172</name>
</gene>
<dbReference type="PANTHER" id="PTHR46289:SF14">
    <property type="entry name" value="DUF4371 DOMAIN-CONTAINING PROTEIN"/>
    <property type="match status" value="1"/>
</dbReference>
<dbReference type="InterPro" id="IPR012337">
    <property type="entry name" value="RNaseH-like_sf"/>
</dbReference>
<dbReference type="InterPro" id="IPR052958">
    <property type="entry name" value="IFN-induced_PKR_regulator"/>
</dbReference>
<dbReference type="Proteomes" id="UP001160148">
    <property type="component" value="Unassembled WGS sequence"/>
</dbReference>
<dbReference type="GO" id="GO:0046983">
    <property type="term" value="F:protein dimerization activity"/>
    <property type="evidence" value="ECO:0007669"/>
    <property type="project" value="InterPro"/>
</dbReference>